<evidence type="ECO:0000313" key="1">
    <source>
        <dbReference type="EMBL" id="CAF4207729.1"/>
    </source>
</evidence>
<comment type="caution">
    <text evidence="1">The sequence shown here is derived from an EMBL/GenBank/DDBJ whole genome shotgun (WGS) entry which is preliminary data.</text>
</comment>
<protein>
    <submittedName>
        <fullName evidence="1">Uncharacterized protein</fullName>
    </submittedName>
</protein>
<accession>A0A820BIA8</accession>
<organism evidence="1 2">
    <name type="scientific">Rotaria socialis</name>
    <dbReference type="NCBI Taxonomy" id="392032"/>
    <lineage>
        <taxon>Eukaryota</taxon>
        <taxon>Metazoa</taxon>
        <taxon>Spiralia</taxon>
        <taxon>Gnathifera</taxon>
        <taxon>Rotifera</taxon>
        <taxon>Eurotatoria</taxon>
        <taxon>Bdelloidea</taxon>
        <taxon>Philodinida</taxon>
        <taxon>Philodinidae</taxon>
        <taxon>Rotaria</taxon>
    </lineage>
</organism>
<sequence>MVISIEDQPEKQNETMFYVGEASIKKSAFDLNFSKRSDQIQALLFTYAYCFFQSSSWIENKIENHWSIKSLYFNYCFILLVLFGIENLEKQIQNLISKFEIAITMKKFASMAHQTEHDSWLKVSFPKAVRKCLFPTTATCYWTQVYIGVQSFNTLSVLDITSRKDSCNTTYVSSKLTSTKHSSTNTYTPSEIVIQTVDQYTDTVTLTETNVVRNHLSIYLDPAFKEILKKCSSIVTDRSIKAA</sequence>
<proteinExistence type="predicted"/>
<dbReference type="EMBL" id="CAJOBO010000382">
    <property type="protein sequence ID" value="CAF4207729.1"/>
    <property type="molecule type" value="Genomic_DNA"/>
</dbReference>
<evidence type="ECO:0000313" key="2">
    <source>
        <dbReference type="Proteomes" id="UP000663851"/>
    </source>
</evidence>
<reference evidence="1" key="1">
    <citation type="submission" date="2021-02" db="EMBL/GenBank/DDBJ databases">
        <authorList>
            <person name="Nowell W R."/>
        </authorList>
    </citation>
    <scope>NUCLEOTIDE SEQUENCE</scope>
</reference>
<dbReference type="Proteomes" id="UP000663851">
    <property type="component" value="Unassembled WGS sequence"/>
</dbReference>
<name>A0A820BIA8_9BILA</name>
<gene>
    <name evidence="1" type="ORF">HFQ381_LOCUS7861</name>
</gene>
<dbReference type="AlphaFoldDB" id="A0A820BIA8"/>